<dbReference type="Proteomes" id="UP000000483">
    <property type="component" value="Chromosome"/>
</dbReference>
<reference evidence="2" key="2">
    <citation type="submission" date="2011-03" db="EMBL/GenBank/DDBJ databases">
        <title>The complete genome of Desulfobacca acetoxidans DSM 11109.</title>
        <authorList>
            <consortium name="US DOE Joint Genome Institute (JGI-PGF)"/>
            <person name="Lucas S."/>
            <person name="Copeland A."/>
            <person name="Lapidus A."/>
            <person name="Bruce D."/>
            <person name="Goodwin L."/>
            <person name="Pitluck S."/>
            <person name="Peters L."/>
            <person name="Kyrpides N."/>
            <person name="Mavromatis K."/>
            <person name="Ivanova N."/>
            <person name="Ovchinnikova G."/>
            <person name="Teshima H."/>
            <person name="Detter J.C."/>
            <person name="Han C."/>
            <person name="Land M."/>
            <person name="Hauser L."/>
            <person name="Markowitz V."/>
            <person name="Cheng J.-F."/>
            <person name="Hugenholtz P."/>
            <person name="Woyke T."/>
            <person name="Wu D."/>
            <person name="Spring S."/>
            <person name="Schueler E."/>
            <person name="Brambilla E."/>
            <person name="Klenk H.-P."/>
            <person name="Eisen J.A."/>
        </authorList>
    </citation>
    <scope>NUCLEOTIDE SEQUENCE [LARGE SCALE GENOMIC DNA]</scope>
    <source>
        <strain evidence="2">ATCC 700848 / DSM 11109 / ASRB2</strain>
    </source>
</reference>
<dbReference type="KEGG" id="dao:Desac_0566"/>
<dbReference type="EMBL" id="CP002629">
    <property type="protein sequence ID" value="AEB08452.1"/>
    <property type="molecule type" value="Genomic_DNA"/>
</dbReference>
<accession>F2NG39</accession>
<organism evidence="1 2">
    <name type="scientific">Desulfobacca acetoxidans (strain ATCC 700848 / DSM 11109 / ASRB2)</name>
    <dbReference type="NCBI Taxonomy" id="880072"/>
    <lineage>
        <taxon>Bacteria</taxon>
        <taxon>Pseudomonadati</taxon>
        <taxon>Thermodesulfobacteriota</taxon>
        <taxon>Desulfobaccia</taxon>
        <taxon>Desulfobaccales</taxon>
        <taxon>Desulfobaccaceae</taxon>
        <taxon>Desulfobacca</taxon>
    </lineage>
</organism>
<dbReference type="HOGENOM" id="CLU_3198898_0_0_7"/>
<dbReference type="AlphaFoldDB" id="F2NG39"/>
<evidence type="ECO:0000313" key="1">
    <source>
        <dbReference type="EMBL" id="AEB08452.1"/>
    </source>
</evidence>
<reference evidence="1 2" key="1">
    <citation type="journal article" date="2011" name="Stand. Genomic Sci.">
        <title>Complete genome sequence of the acetate-degrading sulfate reducer Desulfobacca acetoxidans type strain (ASRB2).</title>
        <authorList>
            <person name="Goker M."/>
            <person name="Teshima H."/>
            <person name="Lapidus A."/>
            <person name="Nolan M."/>
            <person name="Lucas S."/>
            <person name="Hammon N."/>
            <person name="Deshpande S."/>
            <person name="Cheng J.F."/>
            <person name="Tapia R."/>
            <person name="Han C."/>
            <person name="Goodwin L."/>
            <person name="Pitluck S."/>
            <person name="Huntemann M."/>
            <person name="Liolios K."/>
            <person name="Ivanova N."/>
            <person name="Pagani I."/>
            <person name="Mavromatis K."/>
            <person name="Ovchinikova G."/>
            <person name="Pati A."/>
            <person name="Chen A."/>
            <person name="Palaniappan K."/>
            <person name="Land M."/>
            <person name="Hauser L."/>
            <person name="Brambilla E.M."/>
            <person name="Rohde M."/>
            <person name="Spring S."/>
            <person name="Detter J.C."/>
            <person name="Woyke T."/>
            <person name="Bristow J."/>
            <person name="Eisen J.A."/>
            <person name="Markowitz V."/>
            <person name="Hugenholtz P."/>
            <person name="Kyrpides N.C."/>
            <person name="Klenk H.P."/>
        </authorList>
    </citation>
    <scope>NUCLEOTIDE SEQUENCE [LARGE SCALE GENOMIC DNA]</scope>
    <source>
        <strain evidence="2">ATCC 700848 / DSM 11109 / ASRB2</strain>
    </source>
</reference>
<keyword evidence="2" id="KW-1185">Reference proteome</keyword>
<protein>
    <submittedName>
        <fullName evidence="1">Uncharacterized protein</fullName>
    </submittedName>
</protein>
<evidence type="ECO:0000313" key="2">
    <source>
        <dbReference type="Proteomes" id="UP000000483"/>
    </source>
</evidence>
<name>F2NG39_DESAR</name>
<proteinExistence type="predicted"/>
<gene>
    <name evidence="1" type="ordered locus">Desac_0566</name>
</gene>
<sequence length="45" mass="5241">MFMNEKPIFASKIFSIHNLSIQGNNINLRIRERNRQAVSAILNIK</sequence>